<accession>A0A6I4YKL0</accession>
<proteinExistence type="predicted"/>
<dbReference type="Proteomes" id="UP000430519">
    <property type="component" value="Unassembled WGS sequence"/>
</dbReference>
<name>A0A6I4YKL0_9DEIO</name>
<dbReference type="RefSeq" id="WP_160979661.1">
    <property type="nucleotide sequence ID" value="NZ_WVHK01000040.1"/>
</dbReference>
<dbReference type="EMBL" id="WVHK01000040">
    <property type="protein sequence ID" value="MXV20284.1"/>
    <property type="molecule type" value="Genomic_DNA"/>
</dbReference>
<gene>
    <name evidence="1" type="ORF">GLX28_11625</name>
</gene>
<keyword evidence="2" id="KW-1185">Reference proteome</keyword>
<reference evidence="1 2" key="1">
    <citation type="submission" date="2019-11" db="EMBL/GenBank/DDBJ databases">
        <title>Genome sequence of Deinococcus xianganensis Y35, AI-2 producing algicidal bacterium, isolated from lake water.</title>
        <authorList>
            <person name="Li Y."/>
        </authorList>
    </citation>
    <scope>NUCLEOTIDE SEQUENCE [LARGE SCALE GENOMIC DNA]</scope>
    <source>
        <strain evidence="1 2">Y35</strain>
    </source>
</reference>
<sequence length="125" mass="13970">MSLVPDPELAALRAEAGQEIQANAGLIFRHQLTFTLGEHTWEVRCGVTDPQRLKPDEQSRWRAVATERSVPFEDLRILKVRPQDRPPFPGAAAADFDDGTLEVLEYGQVSDFTGIRVGTCVLRRP</sequence>
<organism evidence="1 2">
    <name type="scientific">Deinococcus xianganensis</name>
    <dbReference type="NCBI Taxonomy" id="1507289"/>
    <lineage>
        <taxon>Bacteria</taxon>
        <taxon>Thermotogati</taxon>
        <taxon>Deinococcota</taxon>
        <taxon>Deinococci</taxon>
        <taxon>Deinococcales</taxon>
        <taxon>Deinococcaceae</taxon>
        <taxon>Deinococcus</taxon>
    </lineage>
</organism>
<protein>
    <submittedName>
        <fullName evidence="1">Uncharacterized protein</fullName>
    </submittedName>
</protein>
<dbReference type="AlphaFoldDB" id="A0A6I4YKL0"/>
<evidence type="ECO:0000313" key="1">
    <source>
        <dbReference type="EMBL" id="MXV20284.1"/>
    </source>
</evidence>
<comment type="caution">
    <text evidence="1">The sequence shown here is derived from an EMBL/GenBank/DDBJ whole genome shotgun (WGS) entry which is preliminary data.</text>
</comment>
<evidence type="ECO:0000313" key="2">
    <source>
        <dbReference type="Proteomes" id="UP000430519"/>
    </source>
</evidence>